<dbReference type="Pfam" id="PF00665">
    <property type="entry name" value="rve"/>
    <property type="match status" value="1"/>
</dbReference>
<dbReference type="STRING" id="35525.A0A164P5C1"/>
<protein>
    <recommendedName>
        <fullName evidence="2">Integrase catalytic domain-containing protein</fullName>
    </recommendedName>
</protein>
<dbReference type="PANTHER" id="PTHR37984">
    <property type="entry name" value="PROTEIN CBG26694"/>
    <property type="match status" value="1"/>
</dbReference>
<name>A0A164P5C1_9CRUS</name>
<evidence type="ECO:0000256" key="1">
    <source>
        <dbReference type="SAM" id="MobiDB-lite"/>
    </source>
</evidence>
<dbReference type="InterPro" id="IPR001584">
    <property type="entry name" value="Integrase_cat-core"/>
</dbReference>
<dbReference type="InterPro" id="IPR036397">
    <property type="entry name" value="RNaseH_sf"/>
</dbReference>
<dbReference type="Proteomes" id="UP000076858">
    <property type="component" value="Unassembled WGS sequence"/>
</dbReference>
<feature type="compositionally biased region" description="Basic and acidic residues" evidence="1">
    <location>
        <begin position="295"/>
        <end position="307"/>
    </location>
</feature>
<comment type="caution">
    <text evidence="3">The sequence shown here is derived from an EMBL/GenBank/DDBJ whole genome shotgun (WGS) entry which is preliminary data.</text>
</comment>
<organism evidence="3 4">
    <name type="scientific">Daphnia magna</name>
    <dbReference type="NCBI Taxonomy" id="35525"/>
    <lineage>
        <taxon>Eukaryota</taxon>
        <taxon>Metazoa</taxon>
        <taxon>Ecdysozoa</taxon>
        <taxon>Arthropoda</taxon>
        <taxon>Crustacea</taxon>
        <taxon>Branchiopoda</taxon>
        <taxon>Diplostraca</taxon>
        <taxon>Cladocera</taxon>
        <taxon>Anomopoda</taxon>
        <taxon>Daphniidae</taxon>
        <taxon>Daphnia</taxon>
    </lineage>
</organism>
<accession>A0A164P5C1</accession>
<dbReference type="SUPFAM" id="SSF53098">
    <property type="entry name" value="Ribonuclease H-like"/>
    <property type="match status" value="1"/>
</dbReference>
<evidence type="ECO:0000313" key="4">
    <source>
        <dbReference type="Proteomes" id="UP000076858"/>
    </source>
</evidence>
<feature type="region of interest" description="Disordered" evidence="1">
    <location>
        <begin position="279"/>
        <end position="317"/>
    </location>
</feature>
<keyword evidence="4" id="KW-1185">Reference proteome</keyword>
<evidence type="ECO:0000259" key="2">
    <source>
        <dbReference type="PROSITE" id="PS50994"/>
    </source>
</evidence>
<dbReference type="PROSITE" id="PS50994">
    <property type="entry name" value="INTEGRASE"/>
    <property type="match status" value="1"/>
</dbReference>
<evidence type="ECO:0000313" key="3">
    <source>
        <dbReference type="EMBL" id="KZS06529.1"/>
    </source>
</evidence>
<dbReference type="EMBL" id="LRGB01002688">
    <property type="protein sequence ID" value="KZS06529.1"/>
    <property type="molecule type" value="Genomic_DNA"/>
</dbReference>
<dbReference type="OrthoDB" id="6363839at2759"/>
<feature type="compositionally biased region" description="Low complexity" evidence="1">
    <location>
        <begin position="279"/>
        <end position="294"/>
    </location>
</feature>
<gene>
    <name evidence="3" type="ORF">APZ42_029987</name>
</gene>
<feature type="domain" description="Integrase catalytic" evidence="2">
    <location>
        <begin position="24"/>
        <end position="178"/>
    </location>
</feature>
<dbReference type="InterPro" id="IPR012337">
    <property type="entry name" value="RNaseH-like_sf"/>
</dbReference>
<dbReference type="InterPro" id="IPR050951">
    <property type="entry name" value="Retrovirus_Pol_polyprotein"/>
</dbReference>
<dbReference type="Gene3D" id="3.30.420.10">
    <property type="entry name" value="Ribonuclease H-like superfamily/Ribonuclease H"/>
    <property type="match status" value="1"/>
</dbReference>
<reference evidence="3 4" key="1">
    <citation type="submission" date="2016-03" db="EMBL/GenBank/DDBJ databases">
        <title>EvidentialGene: Evidence-directed Construction of Genes on Genomes.</title>
        <authorList>
            <person name="Gilbert D.G."/>
            <person name="Choi J.-H."/>
            <person name="Mockaitis K."/>
            <person name="Colbourne J."/>
            <person name="Pfrender M."/>
        </authorList>
    </citation>
    <scope>NUCLEOTIDE SEQUENCE [LARGE SCALE GENOMIC DNA]</scope>
    <source>
        <strain evidence="3 4">Xinb3</strain>
        <tissue evidence="3">Complete organism</tissue>
    </source>
</reference>
<sequence length="317" mass="35357">MMLVERCDICQERLASQAQEPLLADPLPSYVFEDVSADLFQHGSLHVLVYADRLSGWPVVHQWRHDPTAREVVQAVINNFVELGVPMRLRSDNGPQFEAGVFQAALKRWGVSWGNSTPHYPQSNGHAEAAVKTVKELVLKLAPSGDLSSEVFLAGLLEFRNTPHATGLSPAQIVFDHQLRSMVPAHRSSYSNQWKDVMDARERQAEADANTKFRYDLRSRPLPSLPVGAPVRVQDPKTKLWSHSGVIVAVGQYRSYRIKFASGSVLWRKRRFIRMMVPAATESGSSEESTSPTAEAHDTKADAEMPGKEQPQLDPPQ</sequence>
<dbReference type="AlphaFoldDB" id="A0A164P5C1"/>
<dbReference type="GO" id="GO:0015074">
    <property type="term" value="P:DNA integration"/>
    <property type="evidence" value="ECO:0007669"/>
    <property type="project" value="InterPro"/>
</dbReference>
<dbReference type="PANTHER" id="PTHR37984:SF7">
    <property type="entry name" value="INTEGRASE CATALYTIC DOMAIN-CONTAINING PROTEIN"/>
    <property type="match status" value="1"/>
</dbReference>
<proteinExistence type="predicted"/>
<dbReference type="GO" id="GO:0003676">
    <property type="term" value="F:nucleic acid binding"/>
    <property type="evidence" value="ECO:0007669"/>
    <property type="project" value="InterPro"/>
</dbReference>